<organism evidence="6 7">
    <name type="scientific">Mycena rosella</name>
    <name type="common">Pink bonnet</name>
    <name type="synonym">Agaricus rosellus</name>
    <dbReference type="NCBI Taxonomy" id="1033263"/>
    <lineage>
        <taxon>Eukaryota</taxon>
        <taxon>Fungi</taxon>
        <taxon>Dikarya</taxon>
        <taxon>Basidiomycota</taxon>
        <taxon>Agaricomycotina</taxon>
        <taxon>Agaricomycetes</taxon>
        <taxon>Agaricomycetidae</taxon>
        <taxon>Agaricales</taxon>
        <taxon>Marasmiineae</taxon>
        <taxon>Mycenaceae</taxon>
        <taxon>Mycena</taxon>
    </lineage>
</organism>
<evidence type="ECO:0000259" key="5">
    <source>
        <dbReference type="PROSITE" id="PS50048"/>
    </source>
</evidence>
<evidence type="ECO:0000256" key="3">
    <source>
        <dbReference type="ARBA" id="ARBA00023242"/>
    </source>
</evidence>
<feature type="domain" description="Zn(2)-C6 fungal-type" evidence="5">
    <location>
        <begin position="32"/>
        <end position="61"/>
    </location>
</feature>
<feature type="compositionally biased region" description="Polar residues" evidence="4">
    <location>
        <begin position="7"/>
        <end position="16"/>
    </location>
</feature>
<dbReference type="PROSITE" id="PS00463">
    <property type="entry name" value="ZN2_CY6_FUNGAL_1"/>
    <property type="match status" value="1"/>
</dbReference>
<dbReference type="GO" id="GO:0000981">
    <property type="term" value="F:DNA-binding transcription factor activity, RNA polymerase II-specific"/>
    <property type="evidence" value="ECO:0007669"/>
    <property type="project" value="InterPro"/>
</dbReference>
<feature type="compositionally biased region" description="Low complexity" evidence="4">
    <location>
        <begin position="239"/>
        <end position="248"/>
    </location>
</feature>
<comment type="subcellular location">
    <subcellularLocation>
        <location evidence="1">Nucleus</location>
    </subcellularLocation>
</comment>
<dbReference type="EMBL" id="JARKIE010000205">
    <property type="protein sequence ID" value="KAJ7667132.1"/>
    <property type="molecule type" value="Genomic_DNA"/>
</dbReference>
<dbReference type="InterPro" id="IPR036864">
    <property type="entry name" value="Zn2-C6_fun-type_DNA-bd_sf"/>
</dbReference>
<feature type="region of interest" description="Disordered" evidence="4">
    <location>
        <begin position="126"/>
        <end position="176"/>
    </location>
</feature>
<comment type="caution">
    <text evidence="6">The sequence shown here is derived from an EMBL/GenBank/DDBJ whole genome shotgun (WGS) entry which is preliminary data.</text>
</comment>
<sequence>MDKATPATGSNASPTPGSAASSSAARKSQITSCAECRRLKLRCDRVFPCSSCIRRGCANLCPNGTLEKGKRGFLKRLEQSLPSSYPKAGGEIEHGEVAMFVARDSAMMKRIQELEAALTGAGITIPGPTHVTAAESSQDNEGRAKRPRTSSFPDPVASGSNSRMEKDSSSSAAPDATDVTLGFGTLTIDVENRSRYVGPSGGAAYLNADLWKMNTSQTLSRRNSQDNVTSSFDSSVARGQNSSIGSGSLSVSQSKAEILAKMGCVPPHREAVRIACLYFKNVSFMYEIIPEEIFFKSHLPAVYPDTAGAYVPTNLHVLSLFAMVLSLGAFFDLSVPSSDVRNRAAEFYDLAVAALNISIPLKLDTIPAVQTLHLMALYFLSTRGESGGDPAWQVLGMAMRSIQAQGCHRDGSRWGLPQRELEERRRVFWETHTYDRLQSFTFGRPYAQSDSHHDCEMPQTCDTPLPSDTDISNSTFSHMRWHYHKFQFALLLGRIVDLVFSAKHPQYSVIMQVDREINEHYDSLPAWILCDAVKNPANELPAHALAGDSELKRDAQIASLANMYFLTLLHLHRGPFCRALMLGPKNLTNCRYSTSVASLTNAARAIINIARGLFALHPALTSRMWYWIFHSFTAAVCQAVLVIVAPSHPLSPAAFESMQAAVELFERADGERAKSAAIRVGWLAARASQAMDAYRNSTLHKPLSTRNRASTASPAPQKLQFPTSNIRGNPEDLLGTSTKLIRAQHGDAPSAPSSMSTVPSRHQPAAMPASGFQFTSSDPRYMRAANQDHWPPSLSLPPASTSRNGMDWGPDFTQNSLPSTTAIHHLGNDPQLQFQQAPFLDPSLYLSVDGFDLSGFIQNGANAWLFDRAPDIDSEELLSQPVWPERMQ</sequence>
<dbReference type="InterPro" id="IPR001138">
    <property type="entry name" value="Zn2Cys6_DnaBD"/>
</dbReference>
<protein>
    <submittedName>
        <fullName evidence="6">Fungal-specific transcription factor domain-containing protein</fullName>
    </submittedName>
</protein>
<evidence type="ECO:0000256" key="4">
    <source>
        <dbReference type="SAM" id="MobiDB-lite"/>
    </source>
</evidence>
<evidence type="ECO:0000256" key="1">
    <source>
        <dbReference type="ARBA" id="ARBA00004123"/>
    </source>
</evidence>
<gene>
    <name evidence="6" type="ORF">B0H17DRAFT_1089074</name>
</gene>
<feature type="region of interest" description="Disordered" evidence="4">
    <location>
        <begin position="699"/>
        <end position="733"/>
    </location>
</feature>
<dbReference type="PANTHER" id="PTHR31001">
    <property type="entry name" value="UNCHARACTERIZED TRANSCRIPTIONAL REGULATORY PROTEIN"/>
    <property type="match status" value="1"/>
</dbReference>
<reference evidence="6" key="1">
    <citation type="submission" date="2023-03" db="EMBL/GenBank/DDBJ databases">
        <title>Massive genome expansion in bonnet fungi (Mycena s.s.) driven by repeated elements and novel gene families across ecological guilds.</title>
        <authorList>
            <consortium name="Lawrence Berkeley National Laboratory"/>
            <person name="Harder C.B."/>
            <person name="Miyauchi S."/>
            <person name="Viragh M."/>
            <person name="Kuo A."/>
            <person name="Thoen E."/>
            <person name="Andreopoulos B."/>
            <person name="Lu D."/>
            <person name="Skrede I."/>
            <person name="Drula E."/>
            <person name="Henrissat B."/>
            <person name="Morin E."/>
            <person name="Kohler A."/>
            <person name="Barry K."/>
            <person name="LaButti K."/>
            <person name="Morin E."/>
            <person name="Salamov A."/>
            <person name="Lipzen A."/>
            <person name="Mereny Z."/>
            <person name="Hegedus B."/>
            <person name="Baldrian P."/>
            <person name="Stursova M."/>
            <person name="Weitz H."/>
            <person name="Taylor A."/>
            <person name="Grigoriev I.V."/>
            <person name="Nagy L.G."/>
            <person name="Martin F."/>
            <person name="Kauserud H."/>
        </authorList>
    </citation>
    <scope>NUCLEOTIDE SEQUENCE</scope>
    <source>
        <strain evidence="6">CBHHK067</strain>
    </source>
</reference>
<dbReference type="SUPFAM" id="SSF57701">
    <property type="entry name" value="Zn2/Cys6 DNA-binding domain"/>
    <property type="match status" value="1"/>
</dbReference>
<proteinExistence type="predicted"/>
<dbReference type="AlphaFoldDB" id="A0AAD7CWM8"/>
<dbReference type="Pfam" id="PF04082">
    <property type="entry name" value="Fungal_trans"/>
    <property type="match status" value="1"/>
</dbReference>
<dbReference type="GO" id="GO:0003677">
    <property type="term" value="F:DNA binding"/>
    <property type="evidence" value="ECO:0007669"/>
    <property type="project" value="InterPro"/>
</dbReference>
<dbReference type="InterPro" id="IPR050613">
    <property type="entry name" value="Sec_Metabolite_Reg"/>
</dbReference>
<name>A0AAD7CWM8_MYCRO</name>
<feature type="compositionally biased region" description="Polar residues" evidence="4">
    <location>
        <begin position="217"/>
        <end position="238"/>
    </location>
</feature>
<evidence type="ECO:0000313" key="7">
    <source>
        <dbReference type="Proteomes" id="UP001221757"/>
    </source>
</evidence>
<keyword evidence="2" id="KW-0479">Metal-binding</keyword>
<feature type="region of interest" description="Disordered" evidence="4">
    <location>
        <begin position="217"/>
        <end position="248"/>
    </location>
</feature>
<evidence type="ECO:0000256" key="2">
    <source>
        <dbReference type="ARBA" id="ARBA00022723"/>
    </source>
</evidence>
<feature type="compositionally biased region" description="Polar residues" evidence="4">
    <location>
        <begin position="699"/>
        <end position="727"/>
    </location>
</feature>
<feature type="compositionally biased region" description="Polar residues" evidence="4">
    <location>
        <begin position="751"/>
        <end position="760"/>
    </location>
</feature>
<feature type="region of interest" description="Disordered" evidence="4">
    <location>
        <begin position="1"/>
        <end position="24"/>
    </location>
</feature>
<keyword evidence="3" id="KW-0539">Nucleus</keyword>
<dbReference type="CDD" id="cd00067">
    <property type="entry name" value="GAL4"/>
    <property type="match status" value="1"/>
</dbReference>
<evidence type="ECO:0000313" key="6">
    <source>
        <dbReference type="EMBL" id="KAJ7667132.1"/>
    </source>
</evidence>
<feature type="region of interest" description="Disordered" evidence="4">
    <location>
        <begin position="745"/>
        <end position="776"/>
    </location>
</feature>
<dbReference type="PANTHER" id="PTHR31001:SF56">
    <property type="entry name" value="ZN(2)-C6 FUNGAL-TYPE DOMAIN-CONTAINING PROTEIN"/>
    <property type="match status" value="1"/>
</dbReference>
<dbReference type="Gene3D" id="4.10.240.10">
    <property type="entry name" value="Zn(2)-C6 fungal-type DNA-binding domain"/>
    <property type="match status" value="1"/>
</dbReference>
<dbReference type="Proteomes" id="UP001221757">
    <property type="component" value="Unassembled WGS sequence"/>
</dbReference>
<dbReference type="SMART" id="SM00906">
    <property type="entry name" value="Fungal_trans"/>
    <property type="match status" value="1"/>
</dbReference>
<dbReference type="InterPro" id="IPR007219">
    <property type="entry name" value="XnlR_reg_dom"/>
</dbReference>
<dbReference type="SMART" id="SM00066">
    <property type="entry name" value="GAL4"/>
    <property type="match status" value="1"/>
</dbReference>
<accession>A0AAD7CWM8</accession>
<dbReference type="CDD" id="cd12148">
    <property type="entry name" value="fungal_TF_MHR"/>
    <property type="match status" value="1"/>
</dbReference>
<keyword evidence="7" id="KW-1185">Reference proteome</keyword>
<dbReference type="PROSITE" id="PS50048">
    <property type="entry name" value="ZN2_CY6_FUNGAL_2"/>
    <property type="match status" value="1"/>
</dbReference>
<dbReference type="GO" id="GO:0005634">
    <property type="term" value="C:nucleus"/>
    <property type="evidence" value="ECO:0007669"/>
    <property type="project" value="UniProtKB-SubCell"/>
</dbReference>
<dbReference type="GO" id="GO:0008270">
    <property type="term" value="F:zinc ion binding"/>
    <property type="evidence" value="ECO:0007669"/>
    <property type="project" value="InterPro"/>
</dbReference>
<dbReference type="GO" id="GO:0006351">
    <property type="term" value="P:DNA-templated transcription"/>
    <property type="evidence" value="ECO:0007669"/>
    <property type="project" value="InterPro"/>
</dbReference>